<dbReference type="AlphaFoldDB" id="A0A2P2NDL0"/>
<evidence type="ECO:0000313" key="2">
    <source>
        <dbReference type="EMBL" id="MBX40558.1"/>
    </source>
</evidence>
<feature type="region of interest" description="Disordered" evidence="1">
    <location>
        <begin position="1"/>
        <end position="22"/>
    </location>
</feature>
<sequence length="22" mass="2796">MRRSTSLTQRDRRHHPTYQRRG</sequence>
<dbReference type="EMBL" id="GGEC01060074">
    <property type="protein sequence ID" value="MBX40558.1"/>
    <property type="molecule type" value="Transcribed_RNA"/>
</dbReference>
<name>A0A2P2NDL0_RHIMU</name>
<evidence type="ECO:0000256" key="1">
    <source>
        <dbReference type="SAM" id="MobiDB-lite"/>
    </source>
</evidence>
<proteinExistence type="predicted"/>
<protein>
    <submittedName>
        <fullName evidence="2">Uncharacterized protein</fullName>
    </submittedName>
</protein>
<organism evidence="2">
    <name type="scientific">Rhizophora mucronata</name>
    <name type="common">Asiatic mangrove</name>
    <dbReference type="NCBI Taxonomy" id="61149"/>
    <lineage>
        <taxon>Eukaryota</taxon>
        <taxon>Viridiplantae</taxon>
        <taxon>Streptophyta</taxon>
        <taxon>Embryophyta</taxon>
        <taxon>Tracheophyta</taxon>
        <taxon>Spermatophyta</taxon>
        <taxon>Magnoliopsida</taxon>
        <taxon>eudicotyledons</taxon>
        <taxon>Gunneridae</taxon>
        <taxon>Pentapetalae</taxon>
        <taxon>rosids</taxon>
        <taxon>fabids</taxon>
        <taxon>Malpighiales</taxon>
        <taxon>Rhizophoraceae</taxon>
        <taxon>Rhizophora</taxon>
    </lineage>
</organism>
<reference evidence="2" key="1">
    <citation type="submission" date="2018-02" db="EMBL/GenBank/DDBJ databases">
        <title>Rhizophora mucronata_Transcriptome.</title>
        <authorList>
            <person name="Meera S.P."/>
            <person name="Sreeshan A."/>
            <person name="Augustine A."/>
        </authorList>
    </citation>
    <scope>NUCLEOTIDE SEQUENCE</scope>
    <source>
        <tissue evidence="2">Leaf</tissue>
    </source>
</reference>
<accession>A0A2P2NDL0</accession>
<feature type="compositionally biased region" description="Basic residues" evidence="1">
    <location>
        <begin position="11"/>
        <end position="22"/>
    </location>
</feature>